<evidence type="ECO:0000259" key="7">
    <source>
        <dbReference type="PROSITE" id="PS50905"/>
    </source>
</evidence>
<keyword evidence="6" id="KW-0560">Oxidoreductase</keyword>
<evidence type="ECO:0000256" key="4">
    <source>
        <dbReference type="ARBA" id="ARBA00023004"/>
    </source>
</evidence>
<comment type="function">
    <text evidence="6">Stores iron in a soluble, non-toxic, readily available form. Important for iron homeostasis. Iron is taken up in the ferrous form and deposited as ferric hydroxides after oxidation.</text>
</comment>
<dbReference type="GO" id="GO:0008199">
    <property type="term" value="F:ferric iron binding"/>
    <property type="evidence" value="ECO:0007669"/>
    <property type="project" value="InterPro"/>
</dbReference>
<dbReference type="PROSITE" id="PS50905">
    <property type="entry name" value="FERRITIN_LIKE"/>
    <property type="match status" value="1"/>
</dbReference>
<reference evidence="9" key="1">
    <citation type="submission" date="2022-11" db="UniProtKB">
        <authorList>
            <consortium name="WormBaseParasite"/>
        </authorList>
    </citation>
    <scope>IDENTIFICATION</scope>
</reference>
<evidence type="ECO:0000256" key="6">
    <source>
        <dbReference type="RuleBase" id="RU361145"/>
    </source>
</evidence>
<dbReference type="EC" id="1.16.3.1" evidence="6"/>
<dbReference type="CDD" id="cd01056">
    <property type="entry name" value="Euk_Ferritin"/>
    <property type="match status" value="1"/>
</dbReference>
<dbReference type="AlphaFoldDB" id="A0A914QX01"/>
<protein>
    <recommendedName>
        <fullName evidence="6">Ferritin</fullName>
        <ecNumber evidence="6">1.16.3.1</ecNumber>
    </recommendedName>
</protein>
<comment type="catalytic activity">
    <reaction evidence="6">
        <text>4 Fe(2+) + O2 + 4 H(+) = 4 Fe(3+) + 2 H2O</text>
        <dbReference type="Rhea" id="RHEA:11148"/>
        <dbReference type="ChEBI" id="CHEBI:15377"/>
        <dbReference type="ChEBI" id="CHEBI:15378"/>
        <dbReference type="ChEBI" id="CHEBI:15379"/>
        <dbReference type="ChEBI" id="CHEBI:29033"/>
        <dbReference type="ChEBI" id="CHEBI:29034"/>
        <dbReference type="EC" id="1.16.3.1"/>
    </reaction>
</comment>
<comment type="similarity">
    <text evidence="1 6">Belongs to the ferritin family.</text>
</comment>
<evidence type="ECO:0000313" key="9">
    <source>
        <dbReference type="WBParaSite" id="PDA_v2.g8608.t1"/>
    </source>
</evidence>
<evidence type="ECO:0000256" key="1">
    <source>
        <dbReference type="ARBA" id="ARBA00007513"/>
    </source>
</evidence>
<dbReference type="InterPro" id="IPR001519">
    <property type="entry name" value="Ferritin"/>
</dbReference>
<dbReference type="InterPro" id="IPR009040">
    <property type="entry name" value="Ferritin-like_diiron"/>
</dbReference>
<keyword evidence="2 6" id="KW-0409">Iron storage</keyword>
<feature type="domain" description="Ferritin-like diiron" evidence="7">
    <location>
        <begin position="12"/>
        <end position="161"/>
    </location>
</feature>
<dbReference type="GO" id="GO:0004322">
    <property type="term" value="F:ferroxidase activity"/>
    <property type="evidence" value="ECO:0007669"/>
    <property type="project" value="UniProtKB-EC"/>
</dbReference>
<feature type="binding site" evidence="5">
    <location>
        <position position="143"/>
    </location>
    <ligand>
        <name>Fe cation</name>
        <dbReference type="ChEBI" id="CHEBI:24875"/>
        <label>1</label>
    </ligand>
</feature>
<evidence type="ECO:0000256" key="5">
    <source>
        <dbReference type="PIRSR" id="PIRSR601519-1"/>
    </source>
</evidence>
<dbReference type="GO" id="GO:0006826">
    <property type="term" value="P:iron ion transport"/>
    <property type="evidence" value="ECO:0007669"/>
    <property type="project" value="InterPro"/>
</dbReference>
<keyword evidence="8" id="KW-1185">Reference proteome</keyword>
<dbReference type="FunFam" id="1.20.1260.10:FF:000002">
    <property type="entry name" value="Ferritin, mitochondrial"/>
    <property type="match status" value="1"/>
</dbReference>
<dbReference type="GO" id="GO:0008198">
    <property type="term" value="F:ferrous iron binding"/>
    <property type="evidence" value="ECO:0007669"/>
    <property type="project" value="TreeGrafter"/>
</dbReference>
<organism evidence="8 9">
    <name type="scientific">Panagrolaimus davidi</name>
    <dbReference type="NCBI Taxonomy" id="227884"/>
    <lineage>
        <taxon>Eukaryota</taxon>
        <taxon>Metazoa</taxon>
        <taxon>Ecdysozoa</taxon>
        <taxon>Nematoda</taxon>
        <taxon>Chromadorea</taxon>
        <taxon>Rhabditida</taxon>
        <taxon>Tylenchina</taxon>
        <taxon>Panagrolaimomorpha</taxon>
        <taxon>Panagrolaimoidea</taxon>
        <taxon>Panagrolaimidae</taxon>
        <taxon>Panagrolaimus</taxon>
    </lineage>
</organism>
<dbReference type="Gene3D" id="1.20.1260.10">
    <property type="match status" value="1"/>
</dbReference>
<dbReference type="WBParaSite" id="PDA_v2.g8608.t1">
    <property type="protein sequence ID" value="PDA_v2.g8608.t1"/>
    <property type="gene ID" value="PDA_v2.g8608"/>
</dbReference>
<dbReference type="InterPro" id="IPR009078">
    <property type="entry name" value="Ferritin-like_SF"/>
</dbReference>
<accession>A0A914QX01</accession>
<dbReference type="GO" id="GO:0005737">
    <property type="term" value="C:cytoplasm"/>
    <property type="evidence" value="ECO:0007669"/>
    <property type="project" value="TreeGrafter"/>
</dbReference>
<keyword evidence="4 5" id="KW-0408">Iron</keyword>
<keyword evidence="3 5" id="KW-0479">Metal-binding</keyword>
<name>A0A914QX01_9BILA</name>
<proteinExistence type="inferred from homology"/>
<evidence type="ECO:0000313" key="8">
    <source>
        <dbReference type="Proteomes" id="UP000887578"/>
    </source>
</evidence>
<dbReference type="Pfam" id="PF00210">
    <property type="entry name" value="Ferritin"/>
    <property type="match status" value="1"/>
</dbReference>
<dbReference type="SUPFAM" id="SSF47240">
    <property type="entry name" value="Ferritin-like"/>
    <property type="match status" value="1"/>
</dbReference>
<evidence type="ECO:0000256" key="3">
    <source>
        <dbReference type="ARBA" id="ARBA00022723"/>
    </source>
</evidence>
<dbReference type="PANTHER" id="PTHR11431:SF75">
    <property type="entry name" value="FERRITIN"/>
    <property type="match status" value="1"/>
</dbReference>
<sequence>MSVSEGESAIRQNFVSDSEAGINKVINLLMHGSYTYLSMSYYFERDDVHFPNIAKWMKCHSQSQYEQATTLMAYQNTRGGRLVFQDIGKPDTDDWGSPLEAFQRALNIEKTSNKAFIDLHDIATQNKDFQMQDFLEDKFMNPQVKVLEKIGKHITNLKQCGKGIGEYMFDKTFDS</sequence>
<dbReference type="PANTHER" id="PTHR11431">
    <property type="entry name" value="FERRITIN"/>
    <property type="match status" value="1"/>
</dbReference>
<feature type="binding site" evidence="5">
    <location>
        <position position="109"/>
    </location>
    <ligand>
        <name>Fe cation</name>
        <dbReference type="ChEBI" id="CHEBI:24875"/>
        <label>1</label>
    </ligand>
</feature>
<dbReference type="GO" id="GO:0006879">
    <property type="term" value="P:intracellular iron ion homeostasis"/>
    <property type="evidence" value="ECO:0007669"/>
    <property type="project" value="UniProtKB-KW"/>
</dbReference>
<dbReference type="InterPro" id="IPR008331">
    <property type="entry name" value="Ferritin_DPS_dom"/>
</dbReference>
<dbReference type="Proteomes" id="UP000887578">
    <property type="component" value="Unplaced"/>
</dbReference>
<evidence type="ECO:0000256" key="2">
    <source>
        <dbReference type="ARBA" id="ARBA00022434"/>
    </source>
</evidence>
<dbReference type="InterPro" id="IPR012347">
    <property type="entry name" value="Ferritin-like"/>
</dbReference>